<comment type="caution">
    <text evidence="1">The sequence shown here is derived from an EMBL/GenBank/DDBJ whole genome shotgun (WGS) entry which is preliminary data.</text>
</comment>
<gene>
    <name evidence="1" type="ORF">GCM10011387_15320</name>
</gene>
<organism evidence="1 2">
    <name type="scientific">Pedobacter quisquiliarum</name>
    <dbReference type="NCBI Taxonomy" id="1834438"/>
    <lineage>
        <taxon>Bacteria</taxon>
        <taxon>Pseudomonadati</taxon>
        <taxon>Bacteroidota</taxon>
        <taxon>Sphingobacteriia</taxon>
        <taxon>Sphingobacteriales</taxon>
        <taxon>Sphingobacteriaceae</taxon>
        <taxon>Pedobacter</taxon>
    </lineage>
</organism>
<keyword evidence="2" id="KW-1185">Reference proteome</keyword>
<reference evidence="1" key="2">
    <citation type="submission" date="2020-09" db="EMBL/GenBank/DDBJ databases">
        <authorList>
            <person name="Sun Q."/>
            <person name="Zhou Y."/>
        </authorList>
    </citation>
    <scope>NUCLEOTIDE SEQUENCE</scope>
    <source>
        <strain evidence="1">CGMCC 1.15343</strain>
    </source>
</reference>
<evidence type="ECO:0000313" key="2">
    <source>
        <dbReference type="Proteomes" id="UP000651668"/>
    </source>
</evidence>
<dbReference type="Proteomes" id="UP000651668">
    <property type="component" value="Unassembled WGS sequence"/>
</dbReference>
<proteinExistence type="predicted"/>
<dbReference type="EMBL" id="BMIL01000004">
    <property type="protein sequence ID" value="GGC62651.1"/>
    <property type="molecule type" value="Genomic_DNA"/>
</dbReference>
<dbReference type="AlphaFoldDB" id="A0A916XDI3"/>
<accession>A0A916XDI3</accession>
<sequence length="125" mass="14792">MNRVWIFTIVLALLSQTTELHEFVKLPILFEHYAEHQQRDSKLRFMEFLSMHYWGDDMDDDDNSRDMELPFKKLEVSHVPVHFLPPRIGIKLKSAVFQIRLDHPEYLPLYTPNPALSALFRPPCA</sequence>
<reference evidence="1" key="1">
    <citation type="journal article" date="2014" name="Int. J. Syst. Evol. Microbiol.">
        <title>Complete genome sequence of Corynebacterium casei LMG S-19264T (=DSM 44701T), isolated from a smear-ripened cheese.</title>
        <authorList>
            <consortium name="US DOE Joint Genome Institute (JGI-PGF)"/>
            <person name="Walter F."/>
            <person name="Albersmeier A."/>
            <person name="Kalinowski J."/>
            <person name="Ruckert C."/>
        </authorList>
    </citation>
    <scope>NUCLEOTIDE SEQUENCE</scope>
    <source>
        <strain evidence="1">CGMCC 1.15343</strain>
    </source>
</reference>
<evidence type="ECO:0000313" key="1">
    <source>
        <dbReference type="EMBL" id="GGC62651.1"/>
    </source>
</evidence>
<name>A0A916XDI3_9SPHI</name>
<dbReference type="RefSeq" id="WP_188626275.1">
    <property type="nucleotide sequence ID" value="NZ_BMIL01000004.1"/>
</dbReference>
<protein>
    <submittedName>
        <fullName evidence="1">Uncharacterized protein</fullName>
    </submittedName>
</protein>